<evidence type="ECO:0000256" key="2">
    <source>
        <dbReference type="SAM" id="Phobius"/>
    </source>
</evidence>
<keyword evidence="2" id="KW-0472">Membrane</keyword>
<gene>
    <name evidence="3" type="ORF">LCMAC101_07110</name>
</gene>
<proteinExistence type="predicted"/>
<organism evidence="3">
    <name type="scientific">Marseillevirus LCMAC101</name>
    <dbReference type="NCBI Taxonomy" id="2506602"/>
    <lineage>
        <taxon>Viruses</taxon>
        <taxon>Varidnaviria</taxon>
        <taxon>Bamfordvirae</taxon>
        <taxon>Nucleocytoviricota</taxon>
        <taxon>Megaviricetes</taxon>
        <taxon>Pimascovirales</taxon>
        <taxon>Pimascovirales incertae sedis</taxon>
        <taxon>Marseilleviridae</taxon>
    </lineage>
</organism>
<feature type="region of interest" description="Disordered" evidence="1">
    <location>
        <begin position="1"/>
        <end position="20"/>
    </location>
</feature>
<evidence type="ECO:0000256" key="1">
    <source>
        <dbReference type="SAM" id="MobiDB-lite"/>
    </source>
</evidence>
<reference evidence="3" key="1">
    <citation type="journal article" date="2019" name="MBio">
        <title>Virus Genomes from Deep Sea Sediments Expand the Ocean Megavirome and Support Independent Origins of Viral Gigantism.</title>
        <authorList>
            <person name="Backstrom D."/>
            <person name="Yutin N."/>
            <person name="Jorgensen S.L."/>
            <person name="Dharamshi J."/>
            <person name="Homa F."/>
            <person name="Zaremba-Niedwiedzka K."/>
            <person name="Spang A."/>
            <person name="Wolf Y.I."/>
            <person name="Koonin E.V."/>
            <person name="Ettema T.J."/>
        </authorList>
    </citation>
    <scope>NUCLEOTIDE SEQUENCE</scope>
</reference>
<accession>A0A481YUD7</accession>
<feature type="compositionally biased region" description="Low complexity" evidence="1">
    <location>
        <begin position="8"/>
        <end position="17"/>
    </location>
</feature>
<feature type="transmembrane region" description="Helical" evidence="2">
    <location>
        <begin position="39"/>
        <end position="65"/>
    </location>
</feature>
<sequence>MTQEDVNTDTVVDVPVTSEEKGQSEQRELRLGFCDRLGILGLALLALWFAILVISIVISICYIIYGVPTPRTVRGKVINQTSDFLDILSDGRPCYVEILTWPSDGMYPTTPVLGFWPFLDDYTVITTDTIKGKDIEVYRETYRETYKEDRYAVGKYCKGRTATGEKLSYFKCNEITTSLVYYLADGYMTQNFNIFLVLALLLIAVVLIVVAISCTVVPIWGCIGLCSMACCKDKRICSLWCLNMKKACDLDS</sequence>
<evidence type="ECO:0000313" key="3">
    <source>
        <dbReference type="EMBL" id="QBK86116.1"/>
    </source>
</evidence>
<dbReference type="EMBL" id="MK500330">
    <property type="protein sequence ID" value="QBK86116.1"/>
    <property type="molecule type" value="Genomic_DNA"/>
</dbReference>
<keyword evidence="2" id="KW-1133">Transmembrane helix</keyword>
<protein>
    <submittedName>
        <fullName evidence="3">Uncharacterized protein</fullName>
    </submittedName>
</protein>
<name>A0A481YUD7_9VIRU</name>
<keyword evidence="2" id="KW-0812">Transmembrane</keyword>
<feature type="transmembrane region" description="Helical" evidence="2">
    <location>
        <begin position="194"/>
        <end position="221"/>
    </location>
</feature>